<dbReference type="GO" id="GO:0006364">
    <property type="term" value="P:rRNA processing"/>
    <property type="evidence" value="ECO:0007669"/>
    <property type="project" value="InterPro"/>
</dbReference>
<feature type="compositionally biased region" description="Basic residues" evidence="1">
    <location>
        <begin position="70"/>
        <end position="88"/>
    </location>
</feature>
<dbReference type="AlphaFoldDB" id="A0AAW0BZ16"/>
<sequence length="300" mass="33372">MSAKTHSHQSNRARPKPSENNRKEVFKPVFDNPFRINWPNVPINLQNLILAQTLTLLEGVAEYQRARDLAHRKRKKENKGNKPNKKAKHDSQSAKSTTEDVAMSVDIPLPDQPPILAHTTAGINAVTKRLEAQIRERRSTKIVTEPEHISPPRSPIRVVLVCRADVNPPILIDHIPHLVAAYNSAIPSSADPVLLVLLPQNAELTLAETFGVRRVAVIAFEASAPNLENLLSLTSNVPILSAPWLAPPPSLEDGRQVQIVPTHIKQLRTTAPKDMRVAKEQRIEGRKAAKEKKQCIAKEK</sequence>
<dbReference type="InterPro" id="IPR013241">
    <property type="entry name" value="RNase_P_Pop3"/>
</dbReference>
<reference evidence="2 3" key="1">
    <citation type="submission" date="2024-01" db="EMBL/GenBank/DDBJ databases">
        <title>A draft genome for a cacao thread blight-causing isolate of Paramarasmius palmivorus.</title>
        <authorList>
            <person name="Baruah I.K."/>
            <person name="Bukari Y."/>
            <person name="Amoako-Attah I."/>
            <person name="Meinhardt L.W."/>
            <person name="Bailey B.A."/>
            <person name="Cohen S.P."/>
        </authorList>
    </citation>
    <scope>NUCLEOTIDE SEQUENCE [LARGE SCALE GENOMIC DNA]</scope>
    <source>
        <strain evidence="2 3">GH-12</strain>
    </source>
</reference>
<dbReference type="GO" id="GO:0008033">
    <property type="term" value="P:tRNA processing"/>
    <property type="evidence" value="ECO:0007669"/>
    <property type="project" value="InterPro"/>
</dbReference>
<keyword evidence="3" id="KW-1185">Reference proteome</keyword>
<dbReference type="GO" id="GO:0005829">
    <property type="term" value="C:cytosol"/>
    <property type="evidence" value="ECO:0007669"/>
    <property type="project" value="TreeGrafter"/>
</dbReference>
<evidence type="ECO:0000313" key="2">
    <source>
        <dbReference type="EMBL" id="KAK7032256.1"/>
    </source>
</evidence>
<dbReference type="PANTHER" id="PTHR28272">
    <property type="entry name" value="RIBONUCLEASES P/MRP PROTEIN SUBUNIT POP3"/>
    <property type="match status" value="1"/>
</dbReference>
<keyword evidence="2" id="KW-0378">Hydrolase</keyword>
<dbReference type="EC" id="3.1.26.5" evidence="2"/>
<proteinExistence type="predicted"/>
<dbReference type="Pfam" id="PF08228">
    <property type="entry name" value="RNase_P_pop3"/>
    <property type="match status" value="1"/>
</dbReference>
<gene>
    <name evidence="2" type="primary">POP3</name>
    <name evidence="2" type="ORF">VNI00_013215</name>
</gene>
<dbReference type="GO" id="GO:0000172">
    <property type="term" value="C:ribonuclease MRP complex"/>
    <property type="evidence" value="ECO:0007669"/>
    <property type="project" value="TreeGrafter"/>
</dbReference>
<dbReference type="GO" id="GO:0000171">
    <property type="term" value="F:ribonuclease MRP activity"/>
    <property type="evidence" value="ECO:0007669"/>
    <property type="project" value="TreeGrafter"/>
</dbReference>
<accession>A0AAW0BZ16</accession>
<dbReference type="PANTHER" id="PTHR28272:SF1">
    <property type="entry name" value="RIBONUCLEASES P_MRP PROTEIN SUBUNIT POP3"/>
    <property type="match status" value="1"/>
</dbReference>
<organism evidence="2 3">
    <name type="scientific">Paramarasmius palmivorus</name>
    <dbReference type="NCBI Taxonomy" id="297713"/>
    <lineage>
        <taxon>Eukaryota</taxon>
        <taxon>Fungi</taxon>
        <taxon>Dikarya</taxon>
        <taxon>Basidiomycota</taxon>
        <taxon>Agaricomycotina</taxon>
        <taxon>Agaricomycetes</taxon>
        <taxon>Agaricomycetidae</taxon>
        <taxon>Agaricales</taxon>
        <taxon>Marasmiineae</taxon>
        <taxon>Marasmiaceae</taxon>
        <taxon>Paramarasmius</taxon>
    </lineage>
</organism>
<dbReference type="GO" id="GO:0005655">
    <property type="term" value="C:nucleolar ribonuclease P complex"/>
    <property type="evidence" value="ECO:0007669"/>
    <property type="project" value="TreeGrafter"/>
</dbReference>
<dbReference type="EMBL" id="JAYKXP010000066">
    <property type="protein sequence ID" value="KAK7032256.1"/>
    <property type="molecule type" value="Genomic_DNA"/>
</dbReference>
<feature type="compositionally biased region" description="Basic residues" evidence="1">
    <location>
        <begin position="1"/>
        <end position="15"/>
    </location>
</feature>
<evidence type="ECO:0000256" key="1">
    <source>
        <dbReference type="SAM" id="MobiDB-lite"/>
    </source>
</evidence>
<protein>
    <submittedName>
        <fullName evidence="2">RNase P and RNase MRP subunit</fullName>
        <ecNumber evidence="2">3.1.26.5</ecNumber>
    </submittedName>
</protein>
<dbReference type="Proteomes" id="UP001383192">
    <property type="component" value="Unassembled WGS sequence"/>
</dbReference>
<comment type="caution">
    <text evidence="2">The sequence shown here is derived from an EMBL/GenBank/DDBJ whole genome shotgun (WGS) entry which is preliminary data.</text>
</comment>
<dbReference type="GO" id="GO:0034965">
    <property type="term" value="P:intronic box C/D snoRNA processing"/>
    <property type="evidence" value="ECO:0007669"/>
    <property type="project" value="TreeGrafter"/>
</dbReference>
<dbReference type="GO" id="GO:0004526">
    <property type="term" value="F:ribonuclease P activity"/>
    <property type="evidence" value="ECO:0007669"/>
    <property type="project" value="UniProtKB-EC"/>
</dbReference>
<evidence type="ECO:0000313" key="3">
    <source>
        <dbReference type="Proteomes" id="UP001383192"/>
    </source>
</evidence>
<name>A0AAW0BZ16_9AGAR</name>
<feature type="region of interest" description="Disordered" evidence="1">
    <location>
        <begin position="1"/>
        <end position="24"/>
    </location>
</feature>
<feature type="region of interest" description="Disordered" evidence="1">
    <location>
        <begin position="68"/>
        <end position="100"/>
    </location>
</feature>